<dbReference type="SUPFAM" id="SSF52413">
    <property type="entry name" value="UDP-glucose/GDP-mannose dehydrogenase C-terminal domain"/>
    <property type="match status" value="1"/>
</dbReference>
<dbReference type="GO" id="GO:0006065">
    <property type="term" value="P:UDP-glucuronate biosynthetic process"/>
    <property type="evidence" value="ECO:0007669"/>
    <property type="project" value="UniProtKB-UniPathway"/>
</dbReference>
<dbReference type="SUPFAM" id="SSF48179">
    <property type="entry name" value="6-phosphogluconate dehydrogenase C-terminal domain-like"/>
    <property type="match status" value="1"/>
</dbReference>
<dbReference type="PIRSF" id="PIRSF000124">
    <property type="entry name" value="UDPglc_GDPman_dh"/>
    <property type="match status" value="1"/>
</dbReference>
<sequence length="389" mass="43792">MKIAIVGTGYVGLSNAMIFSQYHEVVALDIIDSKVERLNQKISPIQDADISAFLSEKPLNFRATTARLDAYKNADFVIIATPTDYDPRTNYFNTQSVESVIQDVIEINPQAVMVIKSTVPVGFTKSIKEKFNTENIIFSPEFLREGKALHDNLYPSRIIVGEKSERAQQFANMLIEGAIKKDSPVLFTDSTEAEAIKLFANTYLAMRVAFFNELDIYAQTFDLDTRQIIEGVCLDQRIGNHYNNPSFGYGGYCLPKDTKQLLANYSQVPSNLIQAIVDSNRTRKDFIADSILAKNPAVVGIYRLVMKSGSDNFRASAIQGVMKRLKAKGIEVIIYEPTLKESEFFKSKVITDFEAFKQRAEVIITNRRSKDLSDVEDKVYTRDIFGGDE</sequence>
<proteinExistence type="inferred from homology"/>
<dbReference type="PANTHER" id="PTHR43750">
    <property type="entry name" value="UDP-GLUCOSE 6-DEHYDROGENASE TUAD"/>
    <property type="match status" value="1"/>
</dbReference>
<feature type="domain" description="UDP-glucose/GDP-mannose dehydrogenase C-terminal" evidence="11">
    <location>
        <begin position="300"/>
        <end position="387"/>
    </location>
</feature>
<dbReference type="InterPro" id="IPR008927">
    <property type="entry name" value="6-PGluconate_DH-like_C_sf"/>
</dbReference>
<dbReference type="Pfam" id="PF03721">
    <property type="entry name" value="UDPG_MGDP_dh_N"/>
    <property type="match status" value="1"/>
</dbReference>
<evidence type="ECO:0000256" key="2">
    <source>
        <dbReference type="ARBA" id="ARBA00006601"/>
    </source>
</evidence>
<dbReference type="Pfam" id="PF03720">
    <property type="entry name" value="UDPG_MGDP_dh_C"/>
    <property type="match status" value="1"/>
</dbReference>
<evidence type="ECO:0000256" key="5">
    <source>
        <dbReference type="ARBA" id="ARBA00023027"/>
    </source>
</evidence>
<dbReference type="FunFam" id="3.40.50.720:FF:000297">
    <property type="entry name" value="UDP-glucose 6-dehydrogenase"/>
    <property type="match status" value="1"/>
</dbReference>
<feature type="binding site" evidence="9">
    <location>
        <begin position="142"/>
        <end position="145"/>
    </location>
    <ligand>
        <name>substrate</name>
    </ligand>
</feature>
<dbReference type="AlphaFoldDB" id="A0A0B2QMJ2"/>
<evidence type="ECO:0000256" key="3">
    <source>
        <dbReference type="ARBA" id="ARBA00012954"/>
    </source>
</evidence>
<evidence type="ECO:0000256" key="10">
    <source>
        <dbReference type="PIRSR" id="PIRSR500134-3"/>
    </source>
</evidence>
<feature type="binding site" evidence="10">
    <location>
        <position position="314"/>
    </location>
    <ligand>
        <name>NAD(+)</name>
        <dbReference type="ChEBI" id="CHEBI:57540"/>
    </ligand>
</feature>
<feature type="binding site" evidence="10">
    <location>
        <position position="256"/>
    </location>
    <ligand>
        <name>NAD(+)</name>
        <dbReference type="ChEBI" id="CHEBI:57540"/>
    </ligand>
</feature>
<evidence type="ECO:0000256" key="9">
    <source>
        <dbReference type="PIRSR" id="PIRSR500134-2"/>
    </source>
</evidence>
<feature type="binding site" evidence="10">
    <location>
        <position position="29"/>
    </location>
    <ligand>
        <name>NAD(+)</name>
        <dbReference type="ChEBI" id="CHEBI:57540"/>
    </ligand>
</feature>
<evidence type="ECO:0000256" key="7">
    <source>
        <dbReference type="PIRNR" id="PIRNR000124"/>
    </source>
</evidence>
<evidence type="ECO:0000256" key="1">
    <source>
        <dbReference type="ARBA" id="ARBA00004701"/>
    </source>
</evidence>
<feature type="binding site" evidence="9">
    <location>
        <position position="250"/>
    </location>
    <ligand>
        <name>substrate</name>
    </ligand>
</feature>
<feature type="binding site" evidence="10">
    <location>
        <position position="118"/>
    </location>
    <ligand>
        <name>NAD(+)</name>
        <dbReference type="ChEBI" id="CHEBI:57540"/>
    </ligand>
</feature>
<dbReference type="PIRSF" id="PIRSF500134">
    <property type="entry name" value="UDPglc_DH_bac"/>
    <property type="match status" value="1"/>
</dbReference>
<evidence type="ECO:0000259" key="11">
    <source>
        <dbReference type="SMART" id="SM00984"/>
    </source>
</evidence>
<comment type="catalytic activity">
    <reaction evidence="6 7">
        <text>UDP-alpha-D-glucose + 2 NAD(+) + H2O = UDP-alpha-D-glucuronate + 2 NADH + 3 H(+)</text>
        <dbReference type="Rhea" id="RHEA:23596"/>
        <dbReference type="ChEBI" id="CHEBI:15377"/>
        <dbReference type="ChEBI" id="CHEBI:15378"/>
        <dbReference type="ChEBI" id="CHEBI:57540"/>
        <dbReference type="ChEBI" id="CHEBI:57945"/>
        <dbReference type="ChEBI" id="CHEBI:58052"/>
        <dbReference type="ChEBI" id="CHEBI:58885"/>
        <dbReference type="EC" id="1.1.1.22"/>
    </reaction>
</comment>
<reference evidence="12" key="1">
    <citation type="submission" date="2014-07" db="EMBL/GenBank/DDBJ databases">
        <title>Identification of a novel salt tolerance gene in wild soybean by whole-genome sequencing.</title>
        <authorList>
            <person name="Lam H.-M."/>
            <person name="Qi X."/>
            <person name="Li M.-W."/>
            <person name="Liu X."/>
            <person name="Xie M."/>
            <person name="Ni M."/>
            <person name="Xu X."/>
        </authorList>
    </citation>
    <scope>NUCLEOTIDE SEQUENCE [LARGE SCALE GENOMIC DNA]</scope>
    <source>
        <tissue evidence="12">Root</tissue>
    </source>
</reference>
<feature type="binding site" evidence="9">
    <location>
        <begin position="242"/>
        <end position="246"/>
    </location>
    <ligand>
        <name>substrate</name>
    </ligand>
</feature>
<dbReference type="Gene3D" id="3.40.50.720">
    <property type="entry name" value="NAD(P)-binding Rossmann-like Domain"/>
    <property type="match status" value="2"/>
</dbReference>
<evidence type="ECO:0000256" key="6">
    <source>
        <dbReference type="ARBA" id="ARBA00047473"/>
    </source>
</evidence>
<feature type="binding site" evidence="9">
    <location>
        <position position="307"/>
    </location>
    <ligand>
        <name>substrate</name>
    </ligand>
</feature>
<dbReference type="GO" id="GO:0003979">
    <property type="term" value="F:UDP-glucose 6-dehydrogenase activity"/>
    <property type="evidence" value="ECO:0007669"/>
    <property type="project" value="UniProtKB-EC"/>
</dbReference>
<evidence type="ECO:0000256" key="8">
    <source>
        <dbReference type="PIRSR" id="PIRSR500134-1"/>
    </source>
</evidence>
<dbReference type="GO" id="GO:0000271">
    <property type="term" value="P:polysaccharide biosynthetic process"/>
    <property type="evidence" value="ECO:0007669"/>
    <property type="project" value="InterPro"/>
</dbReference>
<dbReference type="EMBL" id="KN657022">
    <property type="protein sequence ID" value="KHN22626.1"/>
    <property type="molecule type" value="Genomic_DNA"/>
</dbReference>
<dbReference type="SMART" id="SM00984">
    <property type="entry name" value="UDPG_MGDP_dh_C"/>
    <property type="match status" value="1"/>
</dbReference>
<keyword evidence="5 7" id="KW-0520">NAD</keyword>
<accession>A0A0B2QMJ2</accession>
<dbReference type="NCBIfam" id="TIGR03026">
    <property type="entry name" value="NDP-sugDHase"/>
    <property type="match status" value="1"/>
</dbReference>
<comment type="similarity">
    <text evidence="2 7">Belongs to the UDP-glucose/GDP-mannose dehydrogenase family.</text>
</comment>
<feature type="binding site" evidence="9">
    <location>
        <position position="197"/>
    </location>
    <ligand>
        <name>substrate</name>
    </ligand>
</feature>
<dbReference type="InterPro" id="IPR014026">
    <property type="entry name" value="UDP-Glc/GDP-Man_DH_dimer"/>
</dbReference>
<feature type="binding site" evidence="9">
    <location>
        <position position="306"/>
    </location>
    <ligand>
        <name>substrate</name>
    </ligand>
</feature>
<dbReference type="InterPro" id="IPR014027">
    <property type="entry name" value="UDP-Glc/GDP-Man_DH_C"/>
</dbReference>
<evidence type="ECO:0000313" key="12">
    <source>
        <dbReference type="EMBL" id="KHN22626.1"/>
    </source>
</evidence>
<feature type="binding site" evidence="10">
    <location>
        <position position="83"/>
    </location>
    <ligand>
        <name>NAD(+)</name>
        <dbReference type="ChEBI" id="CHEBI:57540"/>
    </ligand>
</feature>
<dbReference type="PANTHER" id="PTHR43750:SF2">
    <property type="entry name" value="UDP-GLUCOSE 6-DEHYDROGENASE"/>
    <property type="match status" value="1"/>
</dbReference>
<gene>
    <name evidence="12" type="ORF">glysoja_050254</name>
</gene>
<dbReference type="SUPFAM" id="SSF51735">
    <property type="entry name" value="NAD(P)-binding Rossmann-fold domains"/>
    <property type="match status" value="1"/>
</dbReference>
<dbReference type="InterPro" id="IPR001732">
    <property type="entry name" value="UDP-Glc/GDP-Man_DH_N"/>
</dbReference>
<keyword evidence="4 7" id="KW-0560">Oxidoreductase</keyword>
<dbReference type="InterPro" id="IPR017476">
    <property type="entry name" value="UDP-Glc/GDP-Man"/>
</dbReference>
<dbReference type="GO" id="GO:0051287">
    <property type="term" value="F:NAD binding"/>
    <property type="evidence" value="ECO:0007669"/>
    <property type="project" value="InterPro"/>
</dbReference>
<name>A0A0B2QMJ2_GLYSO</name>
<dbReference type="InterPro" id="IPR036291">
    <property type="entry name" value="NAD(P)-bd_dom_sf"/>
</dbReference>
<dbReference type="Gene3D" id="1.10.1040.10">
    <property type="entry name" value="N-(1-d-carboxylethyl)-l-norvaline Dehydrogenase, domain 2"/>
    <property type="match status" value="1"/>
</dbReference>
<feature type="binding site" evidence="10">
    <location>
        <position position="145"/>
    </location>
    <ligand>
        <name>NAD(+)</name>
        <dbReference type="ChEBI" id="CHEBI:57540"/>
    </ligand>
</feature>
<comment type="pathway">
    <text evidence="1">Nucleotide-sugar biosynthesis; UDP-alpha-D-glucuronate biosynthesis; UDP-alpha-D-glucuronate from UDP-alpha-D-glucose: step 1/1.</text>
</comment>
<organism evidence="12">
    <name type="scientific">Glycine soja</name>
    <name type="common">Wild soybean</name>
    <dbReference type="NCBI Taxonomy" id="3848"/>
    <lineage>
        <taxon>Eukaryota</taxon>
        <taxon>Viridiplantae</taxon>
        <taxon>Streptophyta</taxon>
        <taxon>Embryophyta</taxon>
        <taxon>Tracheophyta</taxon>
        <taxon>Spermatophyta</taxon>
        <taxon>Magnoliopsida</taxon>
        <taxon>eudicotyledons</taxon>
        <taxon>Gunneridae</taxon>
        <taxon>Pentapetalae</taxon>
        <taxon>rosids</taxon>
        <taxon>fabids</taxon>
        <taxon>Fabales</taxon>
        <taxon>Fabaceae</taxon>
        <taxon>Papilionoideae</taxon>
        <taxon>50 kb inversion clade</taxon>
        <taxon>NPAAA clade</taxon>
        <taxon>indigoferoid/millettioid clade</taxon>
        <taxon>Phaseoleae</taxon>
        <taxon>Glycine</taxon>
        <taxon>Glycine subgen. Soja</taxon>
    </lineage>
</organism>
<dbReference type="InterPro" id="IPR013328">
    <property type="entry name" value="6PGD_dom2"/>
</dbReference>
<dbReference type="Proteomes" id="UP000053555">
    <property type="component" value="Unassembled WGS sequence"/>
</dbReference>
<feature type="active site" description="Nucleophile" evidence="8">
    <location>
        <position position="253"/>
    </location>
</feature>
<dbReference type="EC" id="1.1.1.22" evidence="3 7"/>
<feature type="binding site" evidence="10">
    <location>
        <position position="34"/>
    </location>
    <ligand>
        <name>NAD(+)</name>
        <dbReference type="ChEBI" id="CHEBI:57540"/>
    </ligand>
</feature>
<dbReference type="InterPro" id="IPR028357">
    <property type="entry name" value="UDPglc_DH_bac"/>
</dbReference>
<dbReference type="InterPro" id="IPR036220">
    <property type="entry name" value="UDP-Glc/GDP-Man_DH_C_sf"/>
</dbReference>
<dbReference type="Pfam" id="PF00984">
    <property type="entry name" value="UDPG_MGDP_dh"/>
    <property type="match status" value="1"/>
</dbReference>
<dbReference type="FunFam" id="3.40.50.720:FF:000400">
    <property type="entry name" value="UDP-glucose 6-dehydrogenase"/>
    <property type="match status" value="1"/>
</dbReference>
<evidence type="ECO:0000256" key="4">
    <source>
        <dbReference type="ARBA" id="ARBA00023002"/>
    </source>
</evidence>
<protein>
    <recommendedName>
        <fullName evidence="3 7">UDP-glucose 6-dehydrogenase</fullName>
        <ecNumber evidence="3 7">1.1.1.22</ecNumber>
    </recommendedName>
</protein>
<dbReference type="UniPathway" id="UPA00038">
    <property type="reaction ID" value="UER00491"/>
</dbReference>